<dbReference type="OrthoDB" id="9814719at2"/>
<evidence type="ECO:0000313" key="1">
    <source>
        <dbReference type="EMBL" id="APE43507.1"/>
    </source>
</evidence>
<gene>
    <name evidence="1" type="ORF">BOO69_08860</name>
</gene>
<dbReference type="NCBIfam" id="NF003322">
    <property type="entry name" value="PRK04334.1-2"/>
    <property type="match status" value="1"/>
</dbReference>
<evidence type="ECO:0000313" key="2">
    <source>
        <dbReference type="Proteomes" id="UP000181897"/>
    </source>
</evidence>
<dbReference type="Gene3D" id="3.10.520.10">
    <property type="entry name" value="ApbE-like domains"/>
    <property type="match status" value="1"/>
</dbReference>
<proteinExistence type="predicted"/>
<dbReference type="SUPFAM" id="SSF143631">
    <property type="entry name" value="ApbE-like"/>
    <property type="match status" value="1"/>
</dbReference>
<dbReference type="KEGG" id="suam:BOO69_08860"/>
<dbReference type="RefSeq" id="WP_071971840.1">
    <property type="nucleotide sequence ID" value="NZ_CP018076.1"/>
</dbReference>
<name>A0A1J0WGS3_9RHOB</name>
<keyword evidence="2" id="KW-1185">Reference proteome</keyword>
<dbReference type="InterPro" id="IPR003374">
    <property type="entry name" value="ApbE-like_sf"/>
</dbReference>
<dbReference type="AlphaFoldDB" id="A0A1J0WGS3"/>
<sequence length="276" mass="28431">MSAGPQAHILADGRRLHLHHGPIDLIIEVTGGDVTACYRAATARFGTILTGLAAELPMLRRPVDRDTRVNDPVARRMVRAVGAHSGVFVTPMAAVAGSVADEVLAAILDAQNPGKVYVNNGGDVAFHLGPGQEIMAQGPAGAIRITADDPVRGIATSGWQGRSHSLGIADAVTVAAATAADADVAATLIANAVDLPDHPAIRRAPARVLDPDSDLGDRRVTTYVGALDPVEIATALARGQALASAMCTRGLIREAVLCLAGRTVHVTHSQGAMIDA</sequence>
<dbReference type="STRING" id="1917485.BOO69_08860"/>
<dbReference type="InterPro" id="IPR007183">
    <property type="entry name" value="UPF0280"/>
</dbReference>
<reference evidence="1 2" key="1">
    <citation type="submission" date="2016-11" db="EMBL/GenBank/DDBJ databases">
        <title>Complete genome sequence of Sulfitobacter sp. AM1-D1, a toxic bacteria associated with marine dinoflagellate Alexandrium minutum in East China Sea.</title>
        <authorList>
            <person name="Yang Q."/>
            <person name="Zhang X."/>
            <person name="Tian X."/>
        </authorList>
    </citation>
    <scope>NUCLEOTIDE SEQUENCE [LARGE SCALE GENOMIC DNA]</scope>
    <source>
        <strain evidence="1 2">AM1-D1</strain>
    </source>
</reference>
<dbReference type="EMBL" id="CP018076">
    <property type="protein sequence ID" value="APE43507.1"/>
    <property type="molecule type" value="Genomic_DNA"/>
</dbReference>
<dbReference type="PIRSF" id="PIRSF006421">
    <property type="entry name" value="UCP006421"/>
    <property type="match status" value="1"/>
</dbReference>
<protein>
    <submittedName>
        <fullName evidence="1">Uncharacterized protein</fullName>
    </submittedName>
</protein>
<accession>A0A1J0WGS3</accession>
<organism evidence="1 2">
    <name type="scientific">Sulfitobacter alexandrii</name>
    <dbReference type="NCBI Taxonomy" id="1917485"/>
    <lineage>
        <taxon>Bacteria</taxon>
        <taxon>Pseudomonadati</taxon>
        <taxon>Pseudomonadota</taxon>
        <taxon>Alphaproteobacteria</taxon>
        <taxon>Rhodobacterales</taxon>
        <taxon>Roseobacteraceae</taxon>
        <taxon>Sulfitobacter</taxon>
    </lineage>
</organism>
<dbReference type="Proteomes" id="UP000181897">
    <property type="component" value="Chromosome"/>
</dbReference>